<dbReference type="GO" id="GO:0009922">
    <property type="term" value="F:fatty acid elongase activity"/>
    <property type="evidence" value="ECO:0007669"/>
    <property type="project" value="UniProtKB-EC"/>
</dbReference>
<keyword evidence="7 12" id="KW-1133">Transmembrane helix</keyword>
<evidence type="ECO:0000256" key="8">
    <source>
        <dbReference type="ARBA" id="ARBA00023098"/>
    </source>
</evidence>
<evidence type="ECO:0000256" key="5">
    <source>
        <dbReference type="ARBA" id="ARBA00022692"/>
    </source>
</evidence>
<gene>
    <name evidence="13" type="ORF">NP493_498g02048</name>
</gene>
<dbReference type="Proteomes" id="UP001209878">
    <property type="component" value="Unassembled WGS sequence"/>
</dbReference>
<sequence length="233" mass="27198">MTLVEFIWLLVQLRSFPVFLVYLSLVVFARPWQKWTAPVDLHNGLLLYNFTCSCCSAATCAAFLHGLWHSEHIFDKTPQPALQLAFRLYWLCKLGELLDTVFMILRHRKHQISILHVYHHASMLLLSEFAWQHSAWPAIAVLLALNSLVHVFLYIYYALSTCPQVSVPSRWRQALTEIQILQFVIAIIYCLVGYFNHGFCVYSLVYGAVMTFLFSHFYYYAYVNRASTKQCRQ</sequence>
<reference evidence="13" key="1">
    <citation type="journal article" date="2023" name="Mol. Biol. Evol.">
        <title>Third-Generation Sequencing Reveals the Adaptive Role of the Epigenome in Three Deep-Sea Polychaetes.</title>
        <authorList>
            <person name="Perez M."/>
            <person name="Aroh O."/>
            <person name="Sun Y."/>
            <person name="Lan Y."/>
            <person name="Juniper S.K."/>
            <person name="Young C.R."/>
            <person name="Angers B."/>
            <person name="Qian P.Y."/>
        </authorList>
    </citation>
    <scope>NUCLEOTIDE SEQUENCE</scope>
    <source>
        <strain evidence="13">R07B-5</strain>
    </source>
</reference>
<dbReference type="EMBL" id="JAODUO010000497">
    <property type="protein sequence ID" value="KAK2179330.1"/>
    <property type="molecule type" value="Genomic_DNA"/>
</dbReference>
<dbReference type="GO" id="GO:0034625">
    <property type="term" value="P:fatty acid elongation, monounsaturated fatty acid"/>
    <property type="evidence" value="ECO:0007669"/>
    <property type="project" value="TreeGrafter"/>
</dbReference>
<evidence type="ECO:0000313" key="14">
    <source>
        <dbReference type="Proteomes" id="UP001209878"/>
    </source>
</evidence>
<evidence type="ECO:0000256" key="7">
    <source>
        <dbReference type="ARBA" id="ARBA00022989"/>
    </source>
</evidence>
<keyword evidence="8 12" id="KW-0443">Lipid metabolism</keyword>
<feature type="transmembrane region" description="Helical" evidence="12">
    <location>
        <begin position="46"/>
        <end position="68"/>
    </location>
</feature>
<evidence type="ECO:0000256" key="9">
    <source>
        <dbReference type="ARBA" id="ARBA00023136"/>
    </source>
</evidence>
<proteinExistence type="inferred from homology"/>
<evidence type="ECO:0000313" key="13">
    <source>
        <dbReference type="EMBL" id="KAK2179330.1"/>
    </source>
</evidence>
<keyword evidence="10 12" id="KW-0275">Fatty acid biosynthesis</keyword>
<dbReference type="GO" id="GO:0030148">
    <property type="term" value="P:sphingolipid biosynthetic process"/>
    <property type="evidence" value="ECO:0007669"/>
    <property type="project" value="TreeGrafter"/>
</dbReference>
<feature type="transmembrane region" description="Helical" evidence="12">
    <location>
        <begin position="137"/>
        <end position="157"/>
    </location>
</feature>
<feature type="transmembrane region" description="Helical" evidence="12">
    <location>
        <begin position="6"/>
        <end position="25"/>
    </location>
</feature>
<keyword evidence="14" id="KW-1185">Reference proteome</keyword>
<evidence type="ECO:0000256" key="10">
    <source>
        <dbReference type="ARBA" id="ARBA00023160"/>
    </source>
</evidence>
<dbReference type="GO" id="GO:0034626">
    <property type="term" value="P:fatty acid elongation, polyunsaturated fatty acid"/>
    <property type="evidence" value="ECO:0007669"/>
    <property type="project" value="TreeGrafter"/>
</dbReference>
<dbReference type="GO" id="GO:0042761">
    <property type="term" value="P:very long-chain fatty acid biosynthetic process"/>
    <property type="evidence" value="ECO:0007669"/>
    <property type="project" value="TreeGrafter"/>
</dbReference>
<accession>A0AAD9KXU9</accession>
<dbReference type="GO" id="GO:0005789">
    <property type="term" value="C:endoplasmic reticulum membrane"/>
    <property type="evidence" value="ECO:0007669"/>
    <property type="project" value="TreeGrafter"/>
</dbReference>
<keyword evidence="6 12" id="KW-0276">Fatty acid metabolism</keyword>
<dbReference type="Pfam" id="PF01151">
    <property type="entry name" value="ELO"/>
    <property type="match status" value="1"/>
</dbReference>
<organism evidence="13 14">
    <name type="scientific">Ridgeia piscesae</name>
    <name type="common">Tubeworm</name>
    <dbReference type="NCBI Taxonomy" id="27915"/>
    <lineage>
        <taxon>Eukaryota</taxon>
        <taxon>Metazoa</taxon>
        <taxon>Spiralia</taxon>
        <taxon>Lophotrochozoa</taxon>
        <taxon>Annelida</taxon>
        <taxon>Polychaeta</taxon>
        <taxon>Sedentaria</taxon>
        <taxon>Canalipalpata</taxon>
        <taxon>Sabellida</taxon>
        <taxon>Siboglinidae</taxon>
        <taxon>Ridgeia</taxon>
    </lineage>
</organism>
<keyword evidence="5 12" id="KW-0812">Transmembrane</keyword>
<feature type="transmembrane region" description="Helical" evidence="12">
    <location>
        <begin position="201"/>
        <end position="223"/>
    </location>
</feature>
<evidence type="ECO:0000256" key="4">
    <source>
        <dbReference type="ARBA" id="ARBA00022679"/>
    </source>
</evidence>
<keyword evidence="9 12" id="KW-0472">Membrane</keyword>
<name>A0AAD9KXU9_RIDPI</name>
<evidence type="ECO:0000256" key="11">
    <source>
        <dbReference type="ARBA" id="ARBA00047375"/>
    </source>
</evidence>
<evidence type="ECO:0000256" key="3">
    <source>
        <dbReference type="ARBA" id="ARBA00022516"/>
    </source>
</evidence>
<keyword evidence="3 12" id="KW-0444">Lipid biosynthesis</keyword>
<dbReference type="InterPro" id="IPR002076">
    <property type="entry name" value="ELO_fam"/>
</dbReference>
<dbReference type="PANTHER" id="PTHR11157">
    <property type="entry name" value="FATTY ACID ACYL TRANSFERASE-RELATED"/>
    <property type="match status" value="1"/>
</dbReference>
<feature type="transmembrane region" description="Helical" evidence="12">
    <location>
        <begin position="178"/>
        <end position="195"/>
    </location>
</feature>
<dbReference type="PANTHER" id="PTHR11157:SF134">
    <property type="entry name" value="ELONGATION OF FATTY ACIDS PROTEIN 1-RELATED"/>
    <property type="match status" value="1"/>
</dbReference>
<comment type="catalytic activity">
    <reaction evidence="11 12">
        <text>a very-long-chain acyl-CoA + malonyl-CoA + H(+) = a very-long-chain 3-oxoacyl-CoA + CO2 + CoA</text>
        <dbReference type="Rhea" id="RHEA:32727"/>
        <dbReference type="ChEBI" id="CHEBI:15378"/>
        <dbReference type="ChEBI" id="CHEBI:16526"/>
        <dbReference type="ChEBI" id="CHEBI:57287"/>
        <dbReference type="ChEBI" id="CHEBI:57384"/>
        <dbReference type="ChEBI" id="CHEBI:90725"/>
        <dbReference type="ChEBI" id="CHEBI:90736"/>
        <dbReference type="EC" id="2.3.1.199"/>
    </reaction>
</comment>
<comment type="similarity">
    <text evidence="2 12">Belongs to the ELO family.</text>
</comment>
<evidence type="ECO:0000256" key="2">
    <source>
        <dbReference type="ARBA" id="ARBA00007263"/>
    </source>
</evidence>
<keyword evidence="4 12" id="KW-0808">Transferase</keyword>
<comment type="subcellular location">
    <subcellularLocation>
        <location evidence="1">Membrane</location>
        <topology evidence="1">Multi-pass membrane protein</topology>
    </subcellularLocation>
</comment>
<evidence type="ECO:0000256" key="1">
    <source>
        <dbReference type="ARBA" id="ARBA00004141"/>
    </source>
</evidence>
<dbReference type="EC" id="2.3.1.199" evidence="12"/>
<dbReference type="GO" id="GO:0019367">
    <property type="term" value="P:fatty acid elongation, saturated fatty acid"/>
    <property type="evidence" value="ECO:0007669"/>
    <property type="project" value="TreeGrafter"/>
</dbReference>
<evidence type="ECO:0000256" key="6">
    <source>
        <dbReference type="ARBA" id="ARBA00022832"/>
    </source>
</evidence>
<protein>
    <recommendedName>
        <fullName evidence="12">Elongation of very long chain fatty acids protein</fullName>
        <ecNumber evidence="12">2.3.1.199</ecNumber>
    </recommendedName>
    <alternativeName>
        <fullName evidence="12">Very-long-chain 3-oxoacyl-CoA synthase</fullName>
    </alternativeName>
</protein>
<comment type="caution">
    <text evidence="13">The sequence shown here is derived from an EMBL/GenBank/DDBJ whole genome shotgun (WGS) entry which is preliminary data.</text>
</comment>
<dbReference type="AlphaFoldDB" id="A0AAD9KXU9"/>
<evidence type="ECO:0000256" key="12">
    <source>
        <dbReference type="RuleBase" id="RU361115"/>
    </source>
</evidence>